<accession>A0A2T7CKK3</accession>
<proteinExistence type="predicted"/>
<protein>
    <recommendedName>
        <fullName evidence="1">R13L1/DRL21-like LRR repeat region domain-containing protein</fullName>
    </recommendedName>
</protein>
<evidence type="ECO:0000259" key="1">
    <source>
        <dbReference type="Pfam" id="PF25019"/>
    </source>
</evidence>
<evidence type="ECO:0000313" key="2">
    <source>
        <dbReference type="EMBL" id="PUZ43871.1"/>
    </source>
</evidence>
<dbReference type="Gene3D" id="3.80.10.10">
    <property type="entry name" value="Ribonuclease Inhibitor"/>
    <property type="match status" value="1"/>
</dbReference>
<dbReference type="OrthoDB" id="685907at2759"/>
<dbReference type="InterPro" id="IPR032675">
    <property type="entry name" value="LRR_dom_sf"/>
</dbReference>
<dbReference type="STRING" id="1504633.A0A2T7CKK3"/>
<dbReference type="EMBL" id="CM009756">
    <property type="protein sequence ID" value="PUZ43871.1"/>
    <property type="molecule type" value="Genomic_DNA"/>
</dbReference>
<dbReference type="PANTHER" id="PTHR47186">
    <property type="entry name" value="LEUCINE-RICH REPEAT-CONTAINING PROTEIN 57"/>
    <property type="match status" value="1"/>
</dbReference>
<evidence type="ECO:0000313" key="3">
    <source>
        <dbReference type="Proteomes" id="UP000244336"/>
    </source>
</evidence>
<keyword evidence="3" id="KW-1185">Reference proteome</keyword>
<dbReference type="Pfam" id="PF25019">
    <property type="entry name" value="LRR_R13L1-DRL21"/>
    <property type="match status" value="1"/>
</dbReference>
<dbReference type="PANTHER" id="PTHR47186:SF49">
    <property type="entry name" value="NB-ARC DOMAIN-CONTAINING PROTEIN"/>
    <property type="match status" value="1"/>
</dbReference>
<dbReference type="Gramene" id="PUZ43871">
    <property type="protein sequence ID" value="PUZ43871"/>
    <property type="gene ID" value="GQ55_8G041700"/>
</dbReference>
<dbReference type="Proteomes" id="UP000244336">
    <property type="component" value="Chromosome 8"/>
</dbReference>
<reference evidence="2 3" key="1">
    <citation type="submission" date="2018-04" db="EMBL/GenBank/DDBJ databases">
        <title>WGS assembly of Panicum hallii var. hallii HAL2.</title>
        <authorList>
            <person name="Lovell J."/>
            <person name="Jenkins J."/>
            <person name="Lowry D."/>
            <person name="Mamidi S."/>
            <person name="Sreedasyam A."/>
            <person name="Weng X."/>
            <person name="Barry K."/>
            <person name="Bonette J."/>
            <person name="Campitelli B."/>
            <person name="Daum C."/>
            <person name="Gordon S."/>
            <person name="Gould B."/>
            <person name="Lipzen A."/>
            <person name="MacQueen A."/>
            <person name="Palacio-Mejia J."/>
            <person name="Plott C."/>
            <person name="Shakirov E."/>
            <person name="Shu S."/>
            <person name="Yoshinaga Y."/>
            <person name="Zane M."/>
            <person name="Rokhsar D."/>
            <person name="Grimwood J."/>
            <person name="Schmutz J."/>
            <person name="Juenger T."/>
        </authorList>
    </citation>
    <scope>NUCLEOTIDE SEQUENCE [LARGE SCALE GENOMIC DNA]</scope>
    <source>
        <strain evidence="3">cv. HAL2</strain>
    </source>
</reference>
<dbReference type="SUPFAM" id="SSF52047">
    <property type="entry name" value="RNI-like"/>
    <property type="match status" value="1"/>
</dbReference>
<name>A0A2T7CKK3_9POAL</name>
<feature type="domain" description="R13L1/DRL21-like LRR repeat region" evidence="1">
    <location>
        <begin position="8"/>
        <end position="148"/>
    </location>
</feature>
<organism evidence="2 3">
    <name type="scientific">Panicum hallii var. hallii</name>
    <dbReference type="NCBI Taxonomy" id="1504633"/>
    <lineage>
        <taxon>Eukaryota</taxon>
        <taxon>Viridiplantae</taxon>
        <taxon>Streptophyta</taxon>
        <taxon>Embryophyta</taxon>
        <taxon>Tracheophyta</taxon>
        <taxon>Spermatophyta</taxon>
        <taxon>Magnoliopsida</taxon>
        <taxon>Liliopsida</taxon>
        <taxon>Poales</taxon>
        <taxon>Poaceae</taxon>
        <taxon>PACMAD clade</taxon>
        <taxon>Panicoideae</taxon>
        <taxon>Panicodae</taxon>
        <taxon>Paniceae</taxon>
        <taxon>Panicinae</taxon>
        <taxon>Panicum</taxon>
        <taxon>Panicum sect. Panicum</taxon>
    </lineage>
</organism>
<gene>
    <name evidence="2" type="ORF">GQ55_8G041700</name>
</gene>
<dbReference type="AlphaFoldDB" id="A0A2T7CKK3"/>
<sequence>MDGDWCSLEELGPLSQLTRLNISSLENVSSSSFAKKARIDEKVRLSYLRLECTSRIGHDGQLVKDEEGIPEKQQRGIEEVFNELHPPSGLETLGIRGYFGQRLPRWMVSTTVVALGCLRILTMDDLACCTELPNGLCQLPCLELLQIIHAPAIKRVGPEFLQPNHHWHNHSQVGASFPRLSRLDSIGLVELEEWEWQEQVKAMPILAQLKLEKCNLRRVPPSLAFHARALKKLFIYDVKHVCSLENFASVVHLDVFRDTDLERISNLTKLQKLVIVECPKMKVLEGLAALLRLNLEDYDMQTVPRYLQDVKPRLMLMDCSLPLLTSIAAGKHGPEWDKFSHIHQVKAYADDEGIPRKKYMLYTRDPFRFETNISFSAIARHGIAPSSDQWTVSSGVFSVHTTCRRQI</sequence>
<dbReference type="InterPro" id="IPR056789">
    <property type="entry name" value="LRR_R13L1-DRL21"/>
</dbReference>